<gene>
    <name evidence="1" type="ORF">SAMN05660462_01321</name>
</gene>
<reference evidence="1 2" key="1">
    <citation type="submission" date="2016-10" db="EMBL/GenBank/DDBJ databases">
        <authorList>
            <person name="de Groot N.N."/>
        </authorList>
    </citation>
    <scope>NUCLEOTIDE SEQUENCE [LARGE SCALE GENOMIC DNA]</scope>
    <source>
        <strain evidence="1 2">DSM 21650</strain>
    </source>
</reference>
<name>A0A1H3P0W1_9FIRM</name>
<sequence>MKKHFVVVGKKKKSVYMWDYVENEYYEFTSTNKSGLNFHLYNVIEVDSDKFEVLRNSSVIKFDLKDAKAIGKTDLKLFLEKMKIISGWQFATFEDLFNQRKEKWRIISLVKFSGSTITNGQLRIKHKEDYSYCDILDNELKKEEGFEYNGIALMEYIPDKRKERSFNLIFSVENSFKKQKKKKAKYILLKI</sequence>
<evidence type="ECO:0000313" key="2">
    <source>
        <dbReference type="Proteomes" id="UP000198625"/>
    </source>
</evidence>
<dbReference type="RefSeq" id="WP_091728886.1">
    <property type="nucleotide sequence ID" value="NZ_FNQE01000012.1"/>
</dbReference>
<proteinExistence type="predicted"/>
<evidence type="ECO:0000313" key="1">
    <source>
        <dbReference type="EMBL" id="SDY94691.1"/>
    </source>
</evidence>
<dbReference type="Proteomes" id="UP000198625">
    <property type="component" value="Unassembled WGS sequence"/>
</dbReference>
<accession>A0A1H3P0W1</accession>
<organism evidence="1 2">
    <name type="scientific">Proteiniborus ethanoligenes</name>
    <dbReference type="NCBI Taxonomy" id="415015"/>
    <lineage>
        <taxon>Bacteria</taxon>
        <taxon>Bacillati</taxon>
        <taxon>Bacillota</taxon>
        <taxon>Clostridia</taxon>
        <taxon>Eubacteriales</taxon>
        <taxon>Proteiniborus</taxon>
    </lineage>
</organism>
<keyword evidence="2" id="KW-1185">Reference proteome</keyword>
<dbReference type="STRING" id="415015.SAMN05660462_01321"/>
<protein>
    <submittedName>
        <fullName evidence="1">Uncharacterized protein</fullName>
    </submittedName>
</protein>
<dbReference type="AlphaFoldDB" id="A0A1H3P0W1"/>
<dbReference type="EMBL" id="FNQE01000012">
    <property type="protein sequence ID" value="SDY94691.1"/>
    <property type="molecule type" value="Genomic_DNA"/>
</dbReference>